<keyword evidence="1" id="KW-1133">Transmembrane helix</keyword>
<evidence type="ECO:0000313" key="3">
    <source>
        <dbReference type="Proteomes" id="UP001152302"/>
    </source>
</evidence>
<sequence length="147" mass="16669">MTHNRSKKLFLFFGVLSWLSVMILFILPILAPYQNYIESKNGLALGWIIVLLVFITLFYVATLVLDIYSPIATQVLQFVLLTVVIICAVPSITAFILASFVVDISIVEIFIPIVLVILASMLHILWFTIPFIQNKQTRKRLKSKTGL</sequence>
<feature type="transmembrane region" description="Helical" evidence="1">
    <location>
        <begin position="75"/>
        <end position="97"/>
    </location>
</feature>
<feature type="transmembrane region" description="Helical" evidence="1">
    <location>
        <begin position="109"/>
        <end position="132"/>
    </location>
</feature>
<keyword evidence="1" id="KW-0812">Transmembrane</keyword>
<dbReference type="AlphaFoldDB" id="A0A9X4LEU5"/>
<proteinExistence type="predicted"/>
<evidence type="ECO:0000313" key="2">
    <source>
        <dbReference type="EMBL" id="MDG0859390.1"/>
    </source>
</evidence>
<dbReference type="Proteomes" id="UP001152302">
    <property type="component" value="Unassembled WGS sequence"/>
</dbReference>
<organism evidence="2 3">
    <name type="scientific">Staphylococcus equorum</name>
    <dbReference type="NCBI Taxonomy" id="246432"/>
    <lineage>
        <taxon>Bacteria</taxon>
        <taxon>Bacillati</taxon>
        <taxon>Bacillota</taxon>
        <taxon>Bacilli</taxon>
        <taxon>Bacillales</taxon>
        <taxon>Staphylococcaceae</taxon>
        <taxon>Staphylococcus</taxon>
    </lineage>
</organism>
<protein>
    <submittedName>
        <fullName evidence="2">Uncharacterized protein</fullName>
    </submittedName>
</protein>
<evidence type="ECO:0000256" key="1">
    <source>
        <dbReference type="SAM" id="Phobius"/>
    </source>
</evidence>
<dbReference type="RefSeq" id="WP_277581220.1">
    <property type="nucleotide sequence ID" value="NZ_JAMBPV010000003.1"/>
</dbReference>
<feature type="transmembrane region" description="Helical" evidence="1">
    <location>
        <begin position="9"/>
        <end position="31"/>
    </location>
</feature>
<keyword evidence="1" id="KW-0472">Membrane</keyword>
<gene>
    <name evidence="2" type="ORF">M4L21_08660</name>
</gene>
<name>A0A9X4LEU5_9STAP</name>
<reference evidence="2" key="1">
    <citation type="submission" date="2022-05" db="EMBL/GenBank/DDBJ databases">
        <title>Comparative genomics of Staphylococcus equorum isolates.</title>
        <authorList>
            <person name="Luelf R.H."/>
        </authorList>
    </citation>
    <scope>NUCLEOTIDE SEQUENCE</scope>
    <source>
        <strain evidence="2">TMW 2.2343</strain>
    </source>
</reference>
<feature type="transmembrane region" description="Helical" evidence="1">
    <location>
        <begin position="43"/>
        <end position="68"/>
    </location>
</feature>
<dbReference type="EMBL" id="JAMBPX010000005">
    <property type="protein sequence ID" value="MDG0859390.1"/>
    <property type="molecule type" value="Genomic_DNA"/>
</dbReference>
<comment type="caution">
    <text evidence="2">The sequence shown here is derived from an EMBL/GenBank/DDBJ whole genome shotgun (WGS) entry which is preliminary data.</text>
</comment>
<accession>A0A9X4LEU5</accession>